<feature type="compositionally biased region" description="Basic and acidic residues" evidence="10">
    <location>
        <begin position="322"/>
        <end position="332"/>
    </location>
</feature>
<dbReference type="CDD" id="cd03064">
    <property type="entry name" value="TRX_Fd_NuoE"/>
    <property type="match status" value="1"/>
</dbReference>
<dbReference type="RefSeq" id="WP_129218862.1">
    <property type="nucleotide sequence ID" value="NZ_QYBC01000006.1"/>
</dbReference>
<dbReference type="GO" id="GO:0022890">
    <property type="term" value="F:inorganic cation transmembrane transporter activity"/>
    <property type="evidence" value="ECO:0007669"/>
    <property type="project" value="UniProtKB-ARBA"/>
</dbReference>
<dbReference type="FunFam" id="3.40.30.10:FF:000022">
    <property type="entry name" value="NADH dehydrogenase flavoprotein 2, mitochondrial"/>
    <property type="match status" value="1"/>
</dbReference>
<dbReference type="Pfam" id="PF01257">
    <property type="entry name" value="2Fe-2S_thioredx"/>
    <property type="match status" value="1"/>
</dbReference>
<evidence type="ECO:0000256" key="3">
    <source>
        <dbReference type="ARBA" id="ARBA00022723"/>
    </source>
</evidence>
<proteinExistence type="inferred from homology"/>
<organism evidence="11 12">
    <name type="scientific">Lichenibacterium ramalinae</name>
    <dbReference type="NCBI Taxonomy" id="2316527"/>
    <lineage>
        <taxon>Bacteria</taxon>
        <taxon>Pseudomonadati</taxon>
        <taxon>Pseudomonadota</taxon>
        <taxon>Alphaproteobacteria</taxon>
        <taxon>Hyphomicrobiales</taxon>
        <taxon>Lichenihabitantaceae</taxon>
        <taxon>Lichenibacterium</taxon>
    </lineage>
</organism>
<keyword evidence="4" id="KW-1278">Translocase</keyword>
<gene>
    <name evidence="11" type="primary">nuoE</name>
    <name evidence="11" type="ORF">D3272_09215</name>
</gene>
<evidence type="ECO:0000313" key="12">
    <source>
        <dbReference type="Proteomes" id="UP000289411"/>
    </source>
</evidence>
<evidence type="ECO:0000256" key="9">
    <source>
        <dbReference type="ARBA" id="ARBA00047712"/>
    </source>
</evidence>
<dbReference type="PANTHER" id="PTHR10371:SF3">
    <property type="entry name" value="NADH DEHYDROGENASE [UBIQUINONE] FLAVOPROTEIN 2, MITOCHONDRIAL"/>
    <property type="match status" value="1"/>
</dbReference>
<dbReference type="GO" id="GO:0046872">
    <property type="term" value="F:metal ion binding"/>
    <property type="evidence" value="ECO:0007669"/>
    <property type="project" value="UniProtKB-KW"/>
</dbReference>
<feature type="compositionally biased region" description="Basic and acidic residues" evidence="10">
    <location>
        <begin position="237"/>
        <end position="254"/>
    </location>
</feature>
<feature type="region of interest" description="Disordered" evidence="10">
    <location>
        <begin position="173"/>
        <end position="362"/>
    </location>
</feature>
<dbReference type="GO" id="GO:1902494">
    <property type="term" value="C:catalytic complex"/>
    <property type="evidence" value="ECO:0007669"/>
    <property type="project" value="UniProtKB-ARBA"/>
</dbReference>
<comment type="caution">
    <text evidence="11">The sequence shown here is derived from an EMBL/GenBank/DDBJ whole genome shotgun (WGS) entry which is preliminary data.</text>
</comment>
<sequence>MTVRRLADIQPDSFDFTPENRVWVDKQIRKYPEGRQASAVMALLRRAQQQHEGWVPKPAIEKIAEILGMPYIRVLEVATFYTMYNLAPVGKHFIQFCGTTPCVLRGADAIKAVLEARVGPMNAVSADGNFSWLEVECLGACCNAPMVQINDEYYEDLTAENFDKLLDDLAAGRPVQRGSQTGRRTSEPAGGLTSLTTWYGAQGNQHGFGTTPVPDNEDVRTAADRDPALDDALAARVGRDMPERHAEASGREAAADIGSNDTGRQRTGGEAPPAEADTGQGGLGGQRDVANARPEGSVAGTGTRTDDPVGVNQAESAAVHKPHPESAADRQESPPAPPADADRGQTGPGSPAAGPAASADKP</sequence>
<dbReference type="InterPro" id="IPR041921">
    <property type="entry name" value="NuoE_N"/>
</dbReference>
<dbReference type="GO" id="GO:0098662">
    <property type="term" value="P:inorganic cation transmembrane transport"/>
    <property type="evidence" value="ECO:0007669"/>
    <property type="project" value="UniProtKB-ARBA"/>
</dbReference>
<dbReference type="PANTHER" id="PTHR10371">
    <property type="entry name" value="NADH DEHYDROGENASE UBIQUINONE FLAVOPROTEIN 2, MITOCHONDRIAL"/>
    <property type="match status" value="1"/>
</dbReference>
<feature type="compositionally biased region" description="Low complexity" evidence="10">
    <location>
        <begin position="348"/>
        <end position="362"/>
    </location>
</feature>
<evidence type="ECO:0000256" key="2">
    <source>
        <dbReference type="ARBA" id="ARBA00022714"/>
    </source>
</evidence>
<keyword evidence="7" id="KW-0520">NAD</keyword>
<dbReference type="GO" id="GO:0003954">
    <property type="term" value="F:NADH dehydrogenase activity"/>
    <property type="evidence" value="ECO:0007669"/>
    <property type="project" value="TreeGrafter"/>
</dbReference>
<dbReference type="FunFam" id="1.10.10.1590:FF:000001">
    <property type="entry name" value="NADH-quinone oxidoreductase subunit E"/>
    <property type="match status" value="1"/>
</dbReference>
<dbReference type="InterPro" id="IPR002023">
    <property type="entry name" value="NuoE-like"/>
</dbReference>
<protein>
    <submittedName>
        <fullName evidence="11">NADH-quinone oxidoreductase subunit NuoE</fullName>
        <ecNumber evidence="11">1.6.5.11</ecNumber>
    </submittedName>
</protein>
<dbReference type="EMBL" id="QYBC01000006">
    <property type="protein sequence ID" value="RYB05751.1"/>
    <property type="molecule type" value="Genomic_DNA"/>
</dbReference>
<reference evidence="11 12" key="1">
    <citation type="submission" date="2018-09" db="EMBL/GenBank/DDBJ databases">
        <authorList>
            <person name="Grouzdev D.S."/>
            <person name="Krutkina M.S."/>
        </authorList>
    </citation>
    <scope>NUCLEOTIDE SEQUENCE [LARGE SCALE GENOMIC DNA]</scope>
    <source>
        <strain evidence="11 12">RmlP001</strain>
    </source>
</reference>
<dbReference type="OrthoDB" id="9807941at2"/>
<keyword evidence="2" id="KW-0001">2Fe-2S</keyword>
<comment type="similarity">
    <text evidence="1">Belongs to the complex I 24 kDa subunit family.</text>
</comment>
<keyword evidence="12" id="KW-1185">Reference proteome</keyword>
<dbReference type="NCBIfam" id="NF005724">
    <property type="entry name" value="PRK07539.1-4"/>
    <property type="match status" value="1"/>
</dbReference>
<dbReference type="PROSITE" id="PS01099">
    <property type="entry name" value="COMPLEX1_24K"/>
    <property type="match status" value="1"/>
</dbReference>
<accession>A0A4Q2RF16</accession>
<dbReference type="GO" id="GO:0008324">
    <property type="term" value="F:monoatomic cation transmembrane transporter activity"/>
    <property type="evidence" value="ECO:0007669"/>
    <property type="project" value="UniProtKB-ARBA"/>
</dbReference>
<keyword evidence="5" id="KW-0408">Iron</keyword>
<dbReference type="AlphaFoldDB" id="A0A4Q2RF16"/>
<feature type="compositionally biased region" description="Polar residues" evidence="10">
    <location>
        <begin position="193"/>
        <end position="208"/>
    </location>
</feature>
<dbReference type="NCBIfam" id="TIGR01958">
    <property type="entry name" value="nuoE_fam"/>
    <property type="match status" value="1"/>
</dbReference>
<evidence type="ECO:0000256" key="8">
    <source>
        <dbReference type="ARBA" id="ARBA00034078"/>
    </source>
</evidence>
<dbReference type="GO" id="GO:0051537">
    <property type="term" value="F:2 iron, 2 sulfur cluster binding"/>
    <property type="evidence" value="ECO:0007669"/>
    <property type="project" value="UniProtKB-KW"/>
</dbReference>
<name>A0A4Q2RF16_9HYPH</name>
<dbReference type="GO" id="GO:0098796">
    <property type="term" value="C:membrane protein complex"/>
    <property type="evidence" value="ECO:0007669"/>
    <property type="project" value="UniProtKB-ARBA"/>
</dbReference>
<dbReference type="Gene3D" id="3.40.30.10">
    <property type="entry name" value="Glutaredoxin"/>
    <property type="match status" value="1"/>
</dbReference>
<evidence type="ECO:0000256" key="10">
    <source>
        <dbReference type="SAM" id="MobiDB-lite"/>
    </source>
</evidence>
<evidence type="ECO:0000256" key="4">
    <source>
        <dbReference type="ARBA" id="ARBA00022967"/>
    </source>
</evidence>
<dbReference type="Proteomes" id="UP000289411">
    <property type="component" value="Unassembled WGS sequence"/>
</dbReference>
<keyword evidence="6" id="KW-0411">Iron-sulfur</keyword>
<feature type="compositionally biased region" description="Basic and acidic residues" evidence="10">
    <location>
        <begin position="217"/>
        <end position="228"/>
    </location>
</feature>
<evidence type="ECO:0000256" key="1">
    <source>
        <dbReference type="ARBA" id="ARBA00010643"/>
    </source>
</evidence>
<dbReference type="GO" id="GO:0031967">
    <property type="term" value="C:organelle envelope"/>
    <property type="evidence" value="ECO:0007669"/>
    <property type="project" value="UniProtKB-ARBA"/>
</dbReference>
<comment type="catalytic activity">
    <reaction evidence="9">
        <text>a quinone + NADH + 5 H(+)(in) = a quinol + NAD(+) + 4 H(+)(out)</text>
        <dbReference type="Rhea" id="RHEA:57888"/>
        <dbReference type="ChEBI" id="CHEBI:15378"/>
        <dbReference type="ChEBI" id="CHEBI:24646"/>
        <dbReference type="ChEBI" id="CHEBI:57540"/>
        <dbReference type="ChEBI" id="CHEBI:57945"/>
        <dbReference type="ChEBI" id="CHEBI:132124"/>
    </reaction>
</comment>
<evidence type="ECO:0000313" key="11">
    <source>
        <dbReference type="EMBL" id="RYB05751.1"/>
    </source>
</evidence>
<comment type="cofactor">
    <cofactor evidence="8">
        <name>[2Fe-2S] cluster</name>
        <dbReference type="ChEBI" id="CHEBI:190135"/>
    </cofactor>
</comment>
<dbReference type="InterPro" id="IPR036249">
    <property type="entry name" value="Thioredoxin-like_sf"/>
</dbReference>
<evidence type="ECO:0000256" key="6">
    <source>
        <dbReference type="ARBA" id="ARBA00023014"/>
    </source>
</evidence>
<keyword evidence="11" id="KW-0560">Oxidoreductase</keyword>
<dbReference type="InterPro" id="IPR042128">
    <property type="entry name" value="NuoE_dom"/>
</dbReference>
<keyword evidence="3" id="KW-0479">Metal-binding</keyword>
<dbReference type="GO" id="GO:0031090">
    <property type="term" value="C:organelle membrane"/>
    <property type="evidence" value="ECO:0007669"/>
    <property type="project" value="UniProtKB-ARBA"/>
</dbReference>
<dbReference type="SUPFAM" id="SSF52833">
    <property type="entry name" value="Thioredoxin-like"/>
    <property type="match status" value="1"/>
</dbReference>
<reference evidence="11 12" key="2">
    <citation type="submission" date="2019-02" db="EMBL/GenBank/DDBJ databases">
        <title>'Lichenibacterium ramalinii' gen. nov. sp. nov., 'Lichenibacterium minor' gen. nov. sp. nov.</title>
        <authorList>
            <person name="Pankratov T."/>
        </authorList>
    </citation>
    <scope>NUCLEOTIDE SEQUENCE [LARGE SCALE GENOMIC DNA]</scope>
    <source>
        <strain evidence="11 12">RmlP001</strain>
    </source>
</reference>
<evidence type="ECO:0000256" key="7">
    <source>
        <dbReference type="ARBA" id="ARBA00023027"/>
    </source>
</evidence>
<dbReference type="GO" id="GO:0022804">
    <property type="term" value="F:active transmembrane transporter activity"/>
    <property type="evidence" value="ECO:0007669"/>
    <property type="project" value="UniProtKB-ARBA"/>
</dbReference>
<evidence type="ECO:0000256" key="5">
    <source>
        <dbReference type="ARBA" id="ARBA00023004"/>
    </source>
</evidence>
<dbReference type="Gene3D" id="1.10.10.1590">
    <property type="entry name" value="NADH-quinone oxidoreductase subunit E"/>
    <property type="match status" value="1"/>
</dbReference>
<dbReference type="EC" id="1.6.5.11" evidence="11"/>